<dbReference type="HOGENOM" id="CLU_302439_0_0_3"/>
<evidence type="ECO:0000313" key="6">
    <source>
        <dbReference type="EMBL" id="AFZ22330.1"/>
    </source>
</evidence>
<feature type="region of interest" description="Disordered" evidence="4">
    <location>
        <begin position="719"/>
        <end position="759"/>
    </location>
</feature>
<dbReference type="OrthoDB" id="505390at2"/>
<dbReference type="InterPro" id="IPR014015">
    <property type="entry name" value="Helicase_SF3_DNA-vir"/>
</dbReference>
<dbReference type="InterPro" id="IPR045455">
    <property type="entry name" value="NrS-1_pol-like_helicase"/>
</dbReference>
<dbReference type="SUPFAM" id="SSF52540">
    <property type="entry name" value="P-loop containing nucleoside triphosphate hydrolases"/>
    <property type="match status" value="1"/>
</dbReference>
<dbReference type="EMBL" id="CP003636">
    <property type="protein sequence ID" value="AFZ22330.1"/>
    <property type="molecule type" value="Genomic_DNA"/>
</dbReference>
<keyword evidence="2" id="KW-0378">Hydrolase</keyword>
<evidence type="ECO:0000256" key="2">
    <source>
        <dbReference type="ARBA" id="ARBA00022801"/>
    </source>
</evidence>
<evidence type="ECO:0000256" key="1">
    <source>
        <dbReference type="ARBA" id="ARBA00022741"/>
    </source>
</evidence>
<dbReference type="PROSITE" id="PS51206">
    <property type="entry name" value="SF3_HELICASE_1"/>
    <property type="match status" value="1"/>
</dbReference>
<organism evidence="6 7">
    <name type="scientific">Allocoleopsis franciscana PCC 7113</name>
    <dbReference type="NCBI Taxonomy" id="1173027"/>
    <lineage>
        <taxon>Bacteria</taxon>
        <taxon>Bacillati</taxon>
        <taxon>Cyanobacteriota</taxon>
        <taxon>Cyanophyceae</taxon>
        <taxon>Coleofasciculales</taxon>
        <taxon>Coleofasciculaceae</taxon>
        <taxon>Allocoleopsis</taxon>
        <taxon>Allocoleopsis franciscana</taxon>
    </lineage>
</organism>
<dbReference type="PANTHER" id="PTHR35372:SF2">
    <property type="entry name" value="SF3 HELICASE DOMAIN-CONTAINING PROTEIN"/>
    <property type="match status" value="1"/>
</dbReference>
<geneLocation type="plasmid" evidence="6 7">
    <name>pMIC7113.06</name>
</geneLocation>
<dbReference type="Pfam" id="PF19263">
    <property type="entry name" value="DUF5906"/>
    <property type="match status" value="1"/>
</dbReference>
<dbReference type="AlphaFoldDB" id="K9WPK8"/>
<dbReference type="KEGG" id="mic:Mic7113_6769"/>
<sequence length="1017" mass="113657">MLNTTPILNNQYHEVNRSIGIDIADLPLCPKHCQELLEKRALDERWIQANCRSVSAQEATQRLGYPAKGAGILLEGVGIQIQFKPDRPWKNEGEKRAPKYRSPLGDYDAMLPIHPDDNAYWDDFEALKAKCYQVEGHPCLVITEGFFKAIAGCSNGIPTISVLGVEMGLTSAKADIQGKRYLVPSLEKYARAGFNFIIAFDADCATNKAVIRAQASLAQQLLKFKVRVYSATGLWSVEQGKGMDDYIQNNGADKFKHEVLSKVANIEAWERQFVAEDAKPQRPPKAAAFAHELAEKYKDRLAWHNKERCWYCYDTEAPGVWSEESDESVAATIEAEVHANIGLIYGSAYIIDILKLLKWRLLRKKWDERDDVIPLIDGVLRKDTLQLLPHSPKHNLTWSLPIRWADRKVGCDPIQTWMLEIMKGDRALVEVLRALLNCVIFSRANYQRYLEAIGPGGTGKGTFFRLATALIGDKNVFPSTLKNLEENRFELAAAAKAKLIIVTEAEKYGGEVNVLKALTGEDKNRIEMKGRQQKCGDGFTFNGFVMLSANEPCQNADYTSGLERRRMSVPFNVQTPPEFRRDLNEEFQPYLAGLLEWVLTMPEAQVRSLVVNTNKSVPTLAKVRGEALCDANPLADWLDNCIVLDPDSKTYIGLDNALREETWLYANYTVFMRQTNGRPIGQRRYTKLLEDLCCNQLKFPEVKRGRDRYGSYFTGLQIRTNGDTAPRPITGFEPPSPPDIPPPTASPPVTESSSHCDGSVTAGTLGSDGCDGCDAFFEVNENNESFVVDETKLEPPASSSETESLVESVSFGSNSITEAEPIEMITSQPSHLSVTTHHNPSHPSQEIDYSTFPHLTCDSIEAKRNQAQKIKQQLLEATNCEVLSALRQEFSTRLEWTWKHLLTDAERNKITAVAQTEQLNLLAPGADVPAQVAQPSATAAEEVAQVEPDSIESEKSIADLTEMLELCDSIEYLAVLRQTEGFTSSVLNKACKRLSPEQHTQIKDWVNQLNQRDEEGG</sequence>
<dbReference type="GO" id="GO:0005524">
    <property type="term" value="F:ATP binding"/>
    <property type="evidence" value="ECO:0007669"/>
    <property type="project" value="UniProtKB-KW"/>
</dbReference>
<keyword evidence="6" id="KW-0614">Plasmid</keyword>
<dbReference type="InterPro" id="IPR051620">
    <property type="entry name" value="ORF904-like_C"/>
</dbReference>
<dbReference type="PATRIC" id="fig|1173027.3.peg.7483"/>
<accession>K9WPK8</accession>
<keyword evidence="3" id="KW-0067">ATP-binding</keyword>
<dbReference type="InterPro" id="IPR024385">
    <property type="entry name" value="DUF3854"/>
</dbReference>
<dbReference type="Gene3D" id="3.40.1360.10">
    <property type="match status" value="1"/>
</dbReference>
<dbReference type="PANTHER" id="PTHR35372">
    <property type="entry name" value="ATP BINDING PROTEIN-RELATED"/>
    <property type="match status" value="1"/>
</dbReference>
<keyword evidence="7" id="KW-1185">Reference proteome</keyword>
<reference evidence="6 7" key="1">
    <citation type="submission" date="2012-06" db="EMBL/GenBank/DDBJ databases">
        <title>Finished plasmid 6 of genome of Microcoleus sp. PCC 7113.</title>
        <authorList>
            <consortium name="US DOE Joint Genome Institute"/>
            <person name="Gugger M."/>
            <person name="Coursin T."/>
            <person name="Rippka R."/>
            <person name="Tandeau De Marsac N."/>
            <person name="Huntemann M."/>
            <person name="Wei C.-L."/>
            <person name="Han J."/>
            <person name="Detter J.C."/>
            <person name="Han C."/>
            <person name="Tapia R."/>
            <person name="Chen A."/>
            <person name="Kyrpides N."/>
            <person name="Mavromatis K."/>
            <person name="Markowitz V."/>
            <person name="Szeto E."/>
            <person name="Ivanova N."/>
            <person name="Pagani I."/>
            <person name="Pati A."/>
            <person name="Goodwin L."/>
            <person name="Nordberg H.P."/>
            <person name="Cantor M.N."/>
            <person name="Hua S.X."/>
            <person name="Woyke T."/>
            <person name="Kerfeld C.A."/>
        </authorList>
    </citation>
    <scope>NUCLEOTIDE SEQUENCE [LARGE SCALE GENOMIC DNA]</scope>
    <source>
        <strain evidence="6 7">PCC 7113</strain>
        <plasmid evidence="6 7">pMIC7113.06</plasmid>
    </source>
</reference>
<gene>
    <name evidence="6" type="ORF">Mic7113_6769</name>
</gene>
<dbReference type="RefSeq" id="WP_015186338.1">
    <property type="nucleotide sequence ID" value="NC_019742.1"/>
</dbReference>
<dbReference type="Proteomes" id="UP000010471">
    <property type="component" value="Plasmid pMIC7113.06"/>
</dbReference>
<protein>
    <submittedName>
        <fullName evidence="6">Putative ATPase</fullName>
    </submittedName>
</protein>
<keyword evidence="1" id="KW-0547">Nucleotide-binding</keyword>
<evidence type="ECO:0000313" key="7">
    <source>
        <dbReference type="Proteomes" id="UP000010471"/>
    </source>
</evidence>
<dbReference type="GO" id="GO:0016787">
    <property type="term" value="F:hydrolase activity"/>
    <property type="evidence" value="ECO:0007669"/>
    <property type="project" value="UniProtKB-KW"/>
</dbReference>
<dbReference type="InterPro" id="IPR027417">
    <property type="entry name" value="P-loop_NTPase"/>
</dbReference>
<feature type="domain" description="SF3 helicase" evidence="5">
    <location>
        <begin position="413"/>
        <end position="584"/>
    </location>
</feature>
<feature type="compositionally biased region" description="Pro residues" evidence="4">
    <location>
        <begin position="734"/>
        <end position="746"/>
    </location>
</feature>
<dbReference type="SMART" id="SM00885">
    <property type="entry name" value="D5_N"/>
    <property type="match status" value="1"/>
</dbReference>
<evidence type="ECO:0000256" key="4">
    <source>
        <dbReference type="SAM" id="MobiDB-lite"/>
    </source>
</evidence>
<name>K9WPK8_9CYAN</name>
<proteinExistence type="predicted"/>
<dbReference type="Gene3D" id="3.40.50.300">
    <property type="entry name" value="P-loop containing nucleotide triphosphate hydrolases"/>
    <property type="match status" value="1"/>
</dbReference>
<dbReference type="InterPro" id="IPR014818">
    <property type="entry name" value="Phage/plasmid_primase_P4_C"/>
</dbReference>
<evidence type="ECO:0000259" key="5">
    <source>
        <dbReference type="PROSITE" id="PS51206"/>
    </source>
</evidence>
<evidence type="ECO:0000256" key="3">
    <source>
        <dbReference type="ARBA" id="ARBA00022840"/>
    </source>
</evidence>
<dbReference type="Pfam" id="PF12965">
    <property type="entry name" value="DUF3854"/>
    <property type="match status" value="1"/>
</dbReference>